<proteinExistence type="predicted"/>
<reference evidence="1" key="2">
    <citation type="journal article" date="2015" name="Fish Shellfish Immunol.">
        <title>Early steps in the European eel (Anguilla anguilla)-Vibrio vulnificus interaction in the gills: Role of the RtxA13 toxin.</title>
        <authorList>
            <person name="Callol A."/>
            <person name="Pajuelo D."/>
            <person name="Ebbesson L."/>
            <person name="Teles M."/>
            <person name="MacKenzie S."/>
            <person name="Amaro C."/>
        </authorList>
    </citation>
    <scope>NUCLEOTIDE SEQUENCE</scope>
</reference>
<name>A0A0E9WSV1_ANGAN</name>
<accession>A0A0E9WSV1</accession>
<protein>
    <submittedName>
        <fullName evidence="1">Uncharacterized protein</fullName>
    </submittedName>
</protein>
<organism evidence="1">
    <name type="scientific">Anguilla anguilla</name>
    <name type="common">European freshwater eel</name>
    <name type="synonym">Muraena anguilla</name>
    <dbReference type="NCBI Taxonomy" id="7936"/>
    <lineage>
        <taxon>Eukaryota</taxon>
        <taxon>Metazoa</taxon>
        <taxon>Chordata</taxon>
        <taxon>Craniata</taxon>
        <taxon>Vertebrata</taxon>
        <taxon>Euteleostomi</taxon>
        <taxon>Actinopterygii</taxon>
        <taxon>Neopterygii</taxon>
        <taxon>Teleostei</taxon>
        <taxon>Anguilliformes</taxon>
        <taxon>Anguillidae</taxon>
        <taxon>Anguilla</taxon>
    </lineage>
</organism>
<sequence length="43" mass="4731">MCDKSGAGGGKDTHIYTLVVFNTTSYPQKSYLISQNPIQILQI</sequence>
<dbReference type="AlphaFoldDB" id="A0A0E9WSV1"/>
<dbReference type="EMBL" id="GBXM01015078">
    <property type="protein sequence ID" value="JAH93499.1"/>
    <property type="molecule type" value="Transcribed_RNA"/>
</dbReference>
<reference evidence="1" key="1">
    <citation type="submission" date="2014-11" db="EMBL/GenBank/DDBJ databases">
        <authorList>
            <person name="Amaro Gonzalez C."/>
        </authorList>
    </citation>
    <scope>NUCLEOTIDE SEQUENCE</scope>
</reference>
<evidence type="ECO:0000313" key="1">
    <source>
        <dbReference type="EMBL" id="JAH93499.1"/>
    </source>
</evidence>